<evidence type="ECO:0000313" key="2">
    <source>
        <dbReference type="EMBL" id="CAG2208883.1"/>
    </source>
</evidence>
<organism evidence="2 3">
    <name type="scientific">Mytilus edulis</name>
    <name type="common">Blue mussel</name>
    <dbReference type="NCBI Taxonomy" id="6550"/>
    <lineage>
        <taxon>Eukaryota</taxon>
        <taxon>Metazoa</taxon>
        <taxon>Spiralia</taxon>
        <taxon>Lophotrochozoa</taxon>
        <taxon>Mollusca</taxon>
        <taxon>Bivalvia</taxon>
        <taxon>Autobranchia</taxon>
        <taxon>Pteriomorphia</taxon>
        <taxon>Mytilida</taxon>
        <taxon>Mytiloidea</taxon>
        <taxon>Mytilidae</taxon>
        <taxon>Mytilinae</taxon>
        <taxon>Mytilus</taxon>
    </lineage>
</organism>
<dbReference type="EMBL" id="CAJPWZ010001125">
    <property type="protein sequence ID" value="CAG2208883.1"/>
    <property type="molecule type" value="Genomic_DNA"/>
</dbReference>
<accession>A0A8S3RI06</accession>
<evidence type="ECO:0000256" key="1">
    <source>
        <dbReference type="SAM" id="MobiDB-lite"/>
    </source>
</evidence>
<proteinExistence type="predicted"/>
<gene>
    <name evidence="2" type="ORF">MEDL_23043</name>
</gene>
<keyword evidence="3" id="KW-1185">Reference proteome</keyword>
<dbReference type="Proteomes" id="UP000683360">
    <property type="component" value="Unassembled WGS sequence"/>
</dbReference>
<protein>
    <submittedName>
        <fullName evidence="2">Uncharacterized protein</fullName>
    </submittedName>
</protein>
<dbReference type="OrthoDB" id="10336298at2759"/>
<dbReference type="AlphaFoldDB" id="A0A8S3RI06"/>
<name>A0A8S3RI06_MYTED</name>
<comment type="caution">
    <text evidence="2">The sequence shown here is derived from an EMBL/GenBank/DDBJ whole genome shotgun (WGS) entry which is preliminary data.</text>
</comment>
<evidence type="ECO:0000313" key="3">
    <source>
        <dbReference type="Proteomes" id="UP000683360"/>
    </source>
</evidence>
<feature type="region of interest" description="Disordered" evidence="1">
    <location>
        <begin position="133"/>
        <end position="154"/>
    </location>
</feature>
<sequence>MCWQNHQLASNATFTVPPNSEPTIVTDHGSDEAQIPNTTVPIVIIEHYDLMTCKHIYIDANMWKYTVVQPEDTSVNTRFNEHEFFVRSTNKEDQYYIKQRDTRQLKMKEAAINDEAKERTRLLDRLHKAESRHFEQDYKDHEQENRITWEPKQQ</sequence>
<reference evidence="2" key="1">
    <citation type="submission" date="2021-03" db="EMBL/GenBank/DDBJ databases">
        <authorList>
            <person name="Bekaert M."/>
        </authorList>
    </citation>
    <scope>NUCLEOTIDE SEQUENCE</scope>
</reference>